<evidence type="ECO:0000256" key="1">
    <source>
        <dbReference type="ARBA" id="ARBA00022656"/>
    </source>
</evidence>
<dbReference type="InterPro" id="IPR001144">
    <property type="entry name" value="Enterotoxin_A"/>
</dbReference>
<dbReference type="SUPFAM" id="SSF56399">
    <property type="entry name" value="ADP-ribosylation"/>
    <property type="match status" value="1"/>
</dbReference>
<evidence type="ECO:0000256" key="5">
    <source>
        <dbReference type="SAM" id="MobiDB-lite"/>
    </source>
</evidence>
<keyword evidence="2 6" id="KW-0732">Signal</keyword>
<dbReference type="PRINTS" id="PR00771">
    <property type="entry name" value="ENTEROTOXINA"/>
</dbReference>
<dbReference type="EMBL" id="JASWJB010000005">
    <property type="protein sequence ID" value="KAK2616524.1"/>
    <property type="molecule type" value="Genomic_DNA"/>
</dbReference>
<accession>A0AAJ0CYQ3</accession>
<dbReference type="Gene3D" id="3.90.210.10">
    <property type="entry name" value="Heat-Labile Enterotoxin, subunit A"/>
    <property type="match status" value="1"/>
</dbReference>
<organism evidence="7 8">
    <name type="scientific">Conoideocrella luteorostrata</name>
    <dbReference type="NCBI Taxonomy" id="1105319"/>
    <lineage>
        <taxon>Eukaryota</taxon>
        <taxon>Fungi</taxon>
        <taxon>Dikarya</taxon>
        <taxon>Ascomycota</taxon>
        <taxon>Pezizomycotina</taxon>
        <taxon>Sordariomycetes</taxon>
        <taxon>Hypocreomycetidae</taxon>
        <taxon>Hypocreales</taxon>
        <taxon>Clavicipitaceae</taxon>
        <taxon>Conoideocrella</taxon>
    </lineage>
</organism>
<dbReference type="GO" id="GO:0090729">
    <property type="term" value="F:toxin activity"/>
    <property type="evidence" value="ECO:0007669"/>
    <property type="project" value="UniProtKB-KW"/>
</dbReference>
<keyword evidence="8" id="KW-1185">Reference proteome</keyword>
<comment type="caution">
    <text evidence="7">The sequence shown here is derived from an EMBL/GenBank/DDBJ whole genome shotgun (WGS) entry which is preliminary data.</text>
</comment>
<keyword evidence="4" id="KW-1015">Disulfide bond</keyword>
<keyword evidence="1" id="KW-0800">Toxin</keyword>
<feature type="chain" id="PRO_5042518964" description="Enterotoxin" evidence="6">
    <location>
        <begin position="22"/>
        <end position="300"/>
    </location>
</feature>
<evidence type="ECO:0008006" key="9">
    <source>
        <dbReference type="Google" id="ProtNLM"/>
    </source>
</evidence>
<evidence type="ECO:0000256" key="3">
    <source>
        <dbReference type="ARBA" id="ARBA00023026"/>
    </source>
</evidence>
<keyword evidence="3" id="KW-0843">Virulence</keyword>
<sequence>MKNIFIHFCLSLIHLLSLADGDCSAPTESQSTGVADSRLEIGEHVKPVVSSHPSFVFRAEDREPAVIKAAGGFLPYSDMPPHNPESYGLYKHFMDESVDGKRGKLDTIYVSTTKRFNIAAAFAKGKNPKNAWVYHIHTTPNMVDVMPSLPSVDYMVQREHEIAAIAGIPWTQVKGWVRIPENYHAINIFADLFDDPDNADFTDASKLYEASPNYDPKFDAYKASGPQPQLAGLVEGRWEGQFDKPWIDLKNRSVAIEAIEFMKINGAAVGWRNFSPLFSSKQDPPKSNNSWKAEEDRCLE</sequence>
<reference evidence="7" key="1">
    <citation type="submission" date="2023-06" db="EMBL/GenBank/DDBJ databases">
        <title>Conoideocrella luteorostrata (Hypocreales: Clavicipitaceae), a potential biocontrol fungus for elongate hemlock scale in United States Christmas tree production areas.</title>
        <authorList>
            <person name="Barrett H."/>
            <person name="Lovett B."/>
            <person name="Macias A.M."/>
            <person name="Stajich J.E."/>
            <person name="Kasson M.T."/>
        </authorList>
    </citation>
    <scope>NUCLEOTIDE SEQUENCE</scope>
    <source>
        <strain evidence="7">ARSEF 14590</strain>
    </source>
</reference>
<dbReference type="Proteomes" id="UP001251528">
    <property type="component" value="Unassembled WGS sequence"/>
</dbReference>
<evidence type="ECO:0000256" key="6">
    <source>
        <dbReference type="SAM" id="SignalP"/>
    </source>
</evidence>
<evidence type="ECO:0000256" key="4">
    <source>
        <dbReference type="ARBA" id="ARBA00023157"/>
    </source>
</evidence>
<feature type="region of interest" description="Disordered" evidence="5">
    <location>
        <begin position="280"/>
        <end position="300"/>
    </location>
</feature>
<gene>
    <name evidence="7" type="ORF">QQS21_000567</name>
</gene>
<evidence type="ECO:0000256" key="2">
    <source>
        <dbReference type="ARBA" id="ARBA00022729"/>
    </source>
</evidence>
<dbReference type="Pfam" id="PF01375">
    <property type="entry name" value="Enterotoxin_a"/>
    <property type="match status" value="1"/>
</dbReference>
<dbReference type="AlphaFoldDB" id="A0AAJ0CYQ3"/>
<protein>
    <recommendedName>
        <fullName evidence="9">Enterotoxin</fullName>
    </recommendedName>
</protein>
<proteinExistence type="predicted"/>
<evidence type="ECO:0000313" key="8">
    <source>
        <dbReference type="Proteomes" id="UP001251528"/>
    </source>
</evidence>
<evidence type="ECO:0000313" key="7">
    <source>
        <dbReference type="EMBL" id="KAK2616524.1"/>
    </source>
</evidence>
<feature type="signal peptide" evidence="6">
    <location>
        <begin position="1"/>
        <end position="21"/>
    </location>
</feature>
<feature type="compositionally biased region" description="Polar residues" evidence="5">
    <location>
        <begin position="280"/>
        <end position="291"/>
    </location>
</feature>
<name>A0AAJ0CYQ3_9HYPO</name>